<evidence type="ECO:0000313" key="4">
    <source>
        <dbReference type="Proteomes" id="UP000283530"/>
    </source>
</evidence>
<name>A0A3S3P0Y5_9MAGN</name>
<keyword evidence="1" id="KW-0175">Coiled coil</keyword>
<protein>
    <submittedName>
        <fullName evidence="3">Zygote defective protein 12 isoform X2</fullName>
    </submittedName>
</protein>
<dbReference type="EMBL" id="QPKB01000003">
    <property type="protein sequence ID" value="RWR79077.1"/>
    <property type="molecule type" value="Genomic_DNA"/>
</dbReference>
<evidence type="ECO:0000313" key="3">
    <source>
        <dbReference type="EMBL" id="RWR79077.1"/>
    </source>
</evidence>
<dbReference type="OrthoDB" id="633301at2759"/>
<dbReference type="AlphaFoldDB" id="A0A3S3P0Y5"/>
<dbReference type="STRING" id="337451.A0A3S3P0Y5"/>
<dbReference type="Proteomes" id="UP000283530">
    <property type="component" value="Unassembled WGS sequence"/>
</dbReference>
<feature type="coiled-coil region" evidence="1">
    <location>
        <begin position="224"/>
        <end position="272"/>
    </location>
</feature>
<feature type="region of interest" description="Disordered" evidence="2">
    <location>
        <begin position="1"/>
        <end position="35"/>
    </location>
</feature>
<comment type="caution">
    <text evidence="3">The sequence shown here is derived from an EMBL/GenBank/DDBJ whole genome shotgun (WGS) entry which is preliminary data.</text>
</comment>
<sequence length="492" mass="55653">MEEEKKKKKNKKKRGKQTKTSEDVAVNGETAPPEQSIVADQKQNLHVRVSGNAVVQNVGTSELDAEMNCHQVIEEKCVNSTVLLEEEVRQLESEKESWLQRENHLEDQIEIDILDKRSWISKEISLEEKIMQLQNEKDCSIQMEANLKEKIKHLQKEIDSRGKKEFDFNTAIFTGASLEEIIKLLRREKDLWAVKEVDFEEKIKLLEGGKDSWIVKENSSKEMIAGLNDANLGLQMKVKELEESRNGLLQENQRLVESMSRLELQIQHLEREGFVSSTAETTKHVTDEEDPNSMVEAARDLVEKLIFENAELVEKVNELYVELDRHAIRATQSSMIGYNPATVMARTATDPGYLLERGEETPRTIEAMQFPAHIQNGETVNVVNNTDLQCNVDETMQKDVLPGSFKTSETTSDIVEVPLDENDIQEVEIKRERLEENNIWDVESQSLKAGEDDGVPFSDAPLIGAPFRLISFVASYVTGADLVGKNSLGSGG</sequence>
<keyword evidence="4" id="KW-1185">Reference proteome</keyword>
<organism evidence="3 4">
    <name type="scientific">Cinnamomum micranthum f. kanehirae</name>
    <dbReference type="NCBI Taxonomy" id="337451"/>
    <lineage>
        <taxon>Eukaryota</taxon>
        <taxon>Viridiplantae</taxon>
        <taxon>Streptophyta</taxon>
        <taxon>Embryophyta</taxon>
        <taxon>Tracheophyta</taxon>
        <taxon>Spermatophyta</taxon>
        <taxon>Magnoliopsida</taxon>
        <taxon>Magnoliidae</taxon>
        <taxon>Laurales</taxon>
        <taxon>Lauraceae</taxon>
        <taxon>Cinnamomum</taxon>
    </lineage>
</organism>
<feature type="compositionally biased region" description="Basic residues" evidence="2">
    <location>
        <begin position="1"/>
        <end position="17"/>
    </location>
</feature>
<feature type="coiled-coil region" evidence="1">
    <location>
        <begin position="81"/>
        <end position="108"/>
    </location>
</feature>
<proteinExistence type="predicted"/>
<accession>A0A3S3P0Y5</accession>
<gene>
    <name evidence="3" type="ORF">CKAN_00763500</name>
</gene>
<reference evidence="3 4" key="1">
    <citation type="journal article" date="2019" name="Nat. Plants">
        <title>Stout camphor tree genome fills gaps in understanding of flowering plant genome evolution.</title>
        <authorList>
            <person name="Chaw S.M."/>
            <person name="Liu Y.C."/>
            <person name="Wu Y.W."/>
            <person name="Wang H.Y."/>
            <person name="Lin C.I."/>
            <person name="Wu C.S."/>
            <person name="Ke H.M."/>
            <person name="Chang L.Y."/>
            <person name="Hsu C.Y."/>
            <person name="Yang H.T."/>
            <person name="Sudianto E."/>
            <person name="Hsu M.H."/>
            <person name="Wu K.P."/>
            <person name="Wang L.N."/>
            <person name="Leebens-Mack J.H."/>
            <person name="Tsai I.J."/>
        </authorList>
    </citation>
    <scope>NUCLEOTIDE SEQUENCE [LARGE SCALE GENOMIC DNA]</scope>
    <source>
        <strain evidence="4">cv. Chaw 1501</strain>
        <tissue evidence="3">Young leaves</tissue>
    </source>
</reference>
<evidence type="ECO:0000256" key="1">
    <source>
        <dbReference type="SAM" id="Coils"/>
    </source>
</evidence>
<evidence type="ECO:0000256" key="2">
    <source>
        <dbReference type="SAM" id="MobiDB-lite"/>
    </source>
</evidence>